<evidence type="ECO:0000313" key="2">
    <source>
        <dbReference type="Proteomes" id="UP000729701"/>
    </source>
</evidence>
<dbReference type="EMBL" id="JAHHGZ010000024">
    <property type="protein sequence ID" value="MBW4669795.1"/>
    <property type="molecule type" value="Genomic_DNA"/>
</dbReference>
<dbReference type="Proteomes" id="UP000729701">
    <property type="component" value="Unassembled WGS sequence"/>
</dbReference>
<dbReference type="AlphaFoldDB" id="A0A951UWB1"/>
<reference evidence="1" key="1">
    <citation type="submission" date="2021-05" db="EMBL/GenBank/DDBJ databases">
        <authorList>
            <person name="Pietrasiak N."/>
            <person name="Ward R."/>
            <person name="Stajich J.E."/>
            <person name="Kurbessoian T."/>
        </authorList>
    </citation>
    <scope>NUCLEOTIDE SEQUENCE</scope>
    <source>
        <strain evidence="1">GSE-NOS-MK-12-04C</strain>
    </source>
</reference>
<gene>
    <name evidence="1" type="ORF">KME60_20870</name>
</gene>
<sequence>MDKLLPLATDILCEVASFEDVDKVLIRACVKILRSQMGEQIQDLTPWKTWLQARRTLIWFPTYEAIYQALLSAITLLELKQQYREGFYHPAPVLFKAYTSELYQFDLAYRHFIVASDAAQGDILKRELIDDIENLYTQWFLDGLGGAWSDSLGEKWELAGVSCQTRFYRECPS</sequence>
<organism evidence="1 2">
    <name type="scientific">Cyanomargarita calcarea GSE-NOS-MK-12-04C</name>
    <dbReference type="NCBI Taxonomy" id="2839659"/>
    <lineage>
        <taxon>Bacteria</taxon>
        <taxon>Bacillati</taxon>
        <taxon>Cyanobacteriota</taxon>
        <taxon>Cyanophyceae</taxon>
        <taxon>Nostocales</taxon>
        <taxon>Cyanomargaritaceae</taxon>
        <taxon>Cyanomargarita</taxon>
    </lineage>
</organism>
<accession>A0A951UWB1</accession>
<reference evidence="1" key="2">
    <citation type="journal article" date="2022" name="Microbiol. Resour. Announc.">
        <title>Metagenome Sequencing to Explore Phylogenomics of Terrestrial Cyanobacteria.</title>
        <authorList>
            <person name="Ward R.D."/>
            <person name="Stajich J.E."/>
            <person name="Johansen J.R."/>
            <person name="Huntemann M."/>
            <person name="Clum A."/>
            <person name="Foster B."/>
            <person name="Foster B."/>
            <person name="Roux S."/>
            <person name="Palaniappan K."/>
            <person name="Varghese N."/>
            <person name="Mukherjee S."/>
            <person name="Reddy T.B.K."/>
            <person name="Daum C."/>
            <person name="Copeland A."/>
            <person name="Chen I.A."/>
            <person name="Ivanova N.N."/>
            <person name="Kyrpides N.C."/>
            <person name="Shapiro N."/>
            <person name="Eloe-Fadrosh E.A."/>
            <person name="Pietrasiak N."/>
        </authorList>
    </citation>
    <scope>NUCLEOTIDE SEQUENCE</scope>
    <source>
        <strain evidence="1">GSE-NOS-MK-12-04C</strain>
    </source>
</reference>
<proteinExistence type="predicted"/>
<name>A0A951UWB1_9CYAN</name>
<evidence type="ECO:0000313" key="1">
    <source>
        <dbReference type="EMBL" id="MBW4669795.1"/>
    </source>
</evidence>
<protein>
    <submittedName>
        <fullName evidence="1">Uncharacterized protein</fullName>
    </submittedName>
</protein>
<comment type="caution">
    <text evidence="1">The sequence shown here is derived from an EMBL/GenBank/DDBJ whole genome shotgun (WGS) entry which is preliminary data.</text>
</comment>